<name>A0A7S3YIL4_9EUKA</name>
<evidence type="ECO:0000313" key="1">
    <source>
        <dbReference type="EMBL" id="CAE0652726.1"/>
    </source>
</evidence>
<dbReference type="AlphaFoldDB" id="A0A7S3YIL4"/>
<accession>A0A7S3YIL4</accession>
<proteinExistence type="predicted"/>
<organism evidence="1">
    <name type="scientific">Lotharella globosa</name>
    <dbReference type="NCBI Taxonomy" id="91324"/>
    <lineage>
        <taxon>Eukaryota</taxon>
        <taxon>Sar</taxon>
        <taxon>Rhizaria</taxon>
        <taxon>Cercozoa</taxon>
        <taxon>Chlorarachniophyceae</taxon>
        <taxon>Lotharella</taxon>
    </lineage>
</organism>
<dbReference type="InterPro" id="IPR036850">
    <property type="entry name" value="NDK-like_dom_sf"/>
</dbReference>
<dbReference type="EMBL" id="HBIV01007733">
    <property type="protein sequence ID" value="CAE0652726.1"/>
    <property type="molecule type" value="Transcribed_RNA"/>
</dbReference>
<reference evidence="1" key="1">
    <citation type="submission" date="2021-01" db="EMBL/GenBank/DDBJ databases">
        <authorList>
            <person name="Corre E."/>
            <person name="Pelletier E."/>
            <person name="Niang G."/>
            <person name="Scheremetjew M."/>
            <person name="Finn R."/>
            <person name="Kale V."/>
            <person name="Holt S."/>
            <person name="Cochrane G."/>
            <person name="Meng A."/>
            <person name="Brown T."/>
            <person name="Cohen L."/>
        </authorList>
    </citation>
    <scope>NUCLEOTIDE SEQUENCE</scope>
    <source>
        <strain evidence="1">CCCM811</strain>
    </source>
</reference>
<sequence length="207" mass="22795">MAWTKDPQVEVDGSMTSLFDTMEDINSSECLAKAKAIAKVDGEVTAVKNMAFVFVKPHANNEAVQKLVKDKFAESKISITKEGKIDGSVIDKKLLIDNHYYSIANKAKLTKPKDLAVPESGKKKFEEKFGLTWEAAIKANMVMNAAEAAKKYNVYDSESSLLTSFVSSTSLNIGKMLRWMQNPSMLVGPRPRIKEISSSLAAVRDPS</sequence>
<dbReference type="SUPFAM" id="SSF54919">
    <property type="entry name" value="Nucleoside diphosphate kinase, NDK"/>
    <property type="match status" value="1"/>
</dbReference>
<gene>
    <name evidence="1" type="ORF">LGLO00237_LOCUS5752</name>
</gene>
<protein>
    <submittedName>
        <fullName evidence="1">Uncharacterized protein</fullName>
    </submittedName>
</protein>